<reference evidence="1" key="2">
    <citation type="submission" date="2020-03" db="EMBL/GenBank/DDBJ databases">
        <authorList>
            <person name="Fu F.-F."/>
            <person name="Chen J."/>
        </authorList>
    </citation>
    <scope>NUCLEOTIDE SEQUENCE</scope>
    <source>
        <strain evidence="1">Lc1</strain>
    </source>
</reference>
<evidence type="ECO:0000313" key="2">
    <source>
        <dbReference type="Proteomes" id="UP000613401"/>
    </source>
</evidence>
<gene>
    <name evidence="1" type="ORF">GCG54_00015415</name>
</gene>
<name>A0A8H4CL25_COLGL</name>
<protein>
    <submittedName>
        <fullName evidence="1">Uncharacterized protein</fullName>
    </submittedName>
</protein>
<accession>A0A8H4CL25</accession>
<dbReference type="AlphaFoldDB" id="A0A8H4CL25"/>
<dbReference type="RefSeq" id="XP_045265013.1">
    <property type="nucleotide sequence ID" value="XM_045415199.1"/>
</dbReference>
<sequence>MDAPSMKADVAQTKPITPLPFLQCDGSYSRQATTARSPYILRDSDINFLDDDSPRLRRTHSQQYLQLMNISHVWRDEVHVWHETWQSGIWAGNGLFVECPDGANQWPFERGNPPFSSSLSRATKLMIARGFDATSLTGYPSHDTRKMSRERMMVYSGENVTY</sequence>
<keyword evidence="2" id="KW-1185">Reference proteome</keyword>
<evidence type="ECO:0000313" key="1">
    <source>
        <dbReference type="EMBL" id="KAF3805854.1"/>
    </source>
</evidence>
<dbReference type="EMBL" id="WVTB01000039">
    <property type="protein sequence ID" value="KAF3805854.1"/>
    <property type="molecule type" value="Genomic_DNA"/>
</dbReference>
<organism evidence="1 2">
    <name type="scientific">Colletotrichum gloeosporioides</name>
    <name type="common">Anthracnose fungus</name>
    <name type="synonym">Glomerella cingulata</name>
    <dbReference type="NCBI Taxonomy" id="474922"/>
    <lineage>
        <taxon>Eukaryota</taxon>
        <taxon>Fungi</taxon>
        <taxon>Dikarya</taxon>
        <taxon>Ascomycota</taxon>
        <taxon>Pezizomycotina</taxon>
        <taxon>Sordariomycetes</taxon>
        <taxon>Hypocreomycetidae</taxon>
        <taxon>Glomerellales</taxon>
        <taxon>Glomerellaceae</taxon>
        <taxon>Colletotrichum</taxon>
        <taxon>Colletotrichum gloeosporioides species complex</taxon>
    </lineage>
</organism>
<dbReference type="GeneID" id="69022518"/>
<reference evidence="1" key="1">
    <citation type="journal article" date="2020" name="Phytopathology">
        <title>Genome sequence and comparative analysis of Colletotrichum gloeosporioides isolated from Liriodendron leaves.</title>
        <authorList>
            <person name="Fu F.F."/>
            <person name="Hao Z."/>
            <person name="Wang P."/>
            <person name="Lu Y."/>
            <person name="Xue L.J."/>
            <person name="Wei G."/>
            <person name="Tian Y."/>
            <person name="Baishi H."/>
            <person name="Xu H."/>
            <person name="Shi J."/>
            <person name="Cheng T."/>
            <person name="Wang G."/>
            <person name="Yi Y."/>
            <person name="Chen J."/>
        </authorList>
    </citation>
    <scope>NUCLEOTIDE SEQUENCE</scope>
    <source>
        <strain evidence="1">Lc1</strain>
    </source>
</reference>
<dbReference type="Proteomes" id="UP000613401">
    <property type="component" value="Unassembled WGS sequence"/>
</dbReference>
<proteinExistence type="predicted"/>
<comment type="caution">
    <text evidence="1">The sequence shown here is derived from an EMBL/GenBank/DDBJ whole genome shotgun (WGS) entry which is preliminary data.</text>
</comment>